<accession>A0A915L241</accession>
<name>A0A915L241_ROMCU</name>
<protein>
    <submittedName>
        <fullName evidence="2">Uncharacterized protein</fullName>
    </submittedName>
</protein>
<evidence type="ECO:0000313" key="1">
    <source>
        <dbReference type="Proteomes" id="UP000887565"/>
    </source>
</evidence>
<reference evidence="2" key="1">
    <citation type="submission" date="2022-11" db="UniProtKB">
        <authorList>
            <consortium name="WormBaseParasite"/>
        </authorList>
    </citation>
    <scope>IDENTIFICATION</scope>
</reference>
<dbReference type="SUPFAM" id="SSF140996">
    <property type="entry name" value="Hermes dimerisation domain"/>
    <property type="match status" value="1"/>
</dbReference>
<evidence type="ECO:0000313" key="2">
    <source>
        <dbReference type="WBParaSite" id="nRc.2.0.1.t44546-RA"/>
    </source>
</evidence>
<dbReference type="Gene3D" id="1.10.10.1070">
    <property type="entry name" value="Zinc finger, BED domain-containing"/>
    <property type="match status" value="1"/>
</dbReference>
<proteinExistence type="predicted"/>
<keyword evidence="1" id="KW-1185">Reference proteome</keyword>
<dbReference type="WBParaSite" id="nRc.2.0.1.t44546-RA">
    <property type="protein sequence ID" value="nRc.2.0.1.t44546-RA"/>
    <property type="gene ID" value="nRc.2.0.1.g44546"/>
</dbReference>
<organism evidence="1 2">
    <name type="scientific">Romanomermis culicivorax</name>
    <name type="common">Nematode worm</name>
    <dbReference type="NCBI Taxonomy" id="13658"/>
    <lineage>
        <taxon>Eukaryota</taxon>
        <taxon>Metazoa</taxon>
        <taxon>Ecdysozoa</taxon>
        <taxon>Nematoda</taxon>
        <taxon>Enoplea</taxon>
        <taxon>Dorylaimia</taxon>
        <taxon>Mermithida</taxon>
        <taxon>Mermithoidea</taxon>
        <taxon>Mermithidae</taxon>
        <taxon>Romanomermis</taxon>
    </lineage>
</organism>
<dbReference type="AlphaFoldDB" id="A0A915L241"/>
<dbReference type="Proteomes" id="UP000887565">
    <property type="component" value="Unplaced"/>
</dbReference>
<sequence length="131" mass="14861">MGLAEPCGGGVFAGELLKLKDKMDKQSTPRFIVQKKMDNADLRSEEIHETVLQMIAVDDQPFSVVENPGFINFIKKVVLVSLIRHSYLPDSIPVGYLLFYSKNKLKNTFSDVFKALKSNFFYAERRRASLA</sequence>